<organism evidence="2">
    <name type="scientific">bioreactor metagenome</name>
    <dbReference type="NCBI Taxonomy" id="1076179"/>
    <lineage>
        <taxon>unclassified sequences</taxon>
        <taxon>metagenomes</taxon>
        <taxon>ecological metagenomes</taxon>
    </lineage>
</organism>
<dbReference type="AlphaFoldDB" id="A0A644VJM8"/>
<sequence>MININLIPLERRKKGFPIYKLYIFIIYAILAITLLLWAYNLFMFKYSESKLSTVQGHLSEMHLWQERYDLNQLQNSDIKNRENIVKNLKKSRMLWSESLAELGNVTPYGCWLTSVSQASDKSNKITIEGNALKMEQLLTFIANLQKDPKITYVSLVGTQTTKATGKSGVDIIKFTIDINKNGGGSDAK</sequence>
<reference evidence="2" key="1">
    <citation type="submission" date="2019-08" db="EMBL/GenBank/DDBJ databases">
        <authorList>
            <person name="Kucharzyk K."/>
            <person name="Murdoch R.W."/>
            <person name="Higgins S."/>
            <person name="Loffler F."/>
        </authorList>
    </citation>
    <scope>NUCLEOTIDE SEQUENCE</scope>
</reference>
<keyword evidence="1" id="KW-0812">Transmembrane</keyword>
<name>A0A644VJM8_9ZZZZ</name>
<feature type="transmembrane region" description="Helical" evidence="1">
    <location>
        <begin position="21"/>
        <end position="42"/>
    </location>
</feature>
<evidence type="ECO:0000313" key="2">
    <source>
        <dbReference type="EMBL" id="MPL90872.1"/>
    </source>
</evidence>
<dbReference type="InterPro" id="IPR052534">
    <property type="entry name" value="Extracell_DNA_Util/SecSys_Comp"/>
</dbReference>
<evidence type="ECO:0000256" key="1">
    <source>
        <dbReference type="SAM" id="Phobius"/>
    </source>
</evidence>
<evidence type="ECO:0008006" key="3">
    <source>
        <dbReference type="Google" id="ProtNLM"/>
    </source>
</evidence>
<proteinExistence type="predicted"/>
<dbReference type="Pfam" id="PF05137">
    <property type="entry name" value="PilN"/>
    <property type="match status" value="1"/>
</dbReference>
<keyword evidence="1" id="KW-0472">Membrane</keyword>
<dbReference type="PANTHER" id="PTHR40278">
    <property type="entry name" value="DNA UTILIZATION PROTEIN HOFN"/>
    <property type="match status" value="1"/>
</dbReference>
<protein>
    <recommendedName>
        <fullName evidence="3">Fimbrial assembly protein PilN</fullName>
    </recommendedName>
</protein>
<dbReference type="EMBL" id="VSSQ01000315">
    <property type="protein sequence ID" value="MPL90872.1"/>
    <property type="molecule type" value="Genomic_DNA"/>
</dbReference>
<dbReference type="PANTHER" id="PTHR40278:SF1">
    <property type="entry name" value="DNA UTILIZATION PROTEIN HOFN"/>
    <property type="match status" value="1"/>
</dbReference>
<keyword evidence="1" id="KW-1133">Transmembrane helix</keyword>
<comment type="caution">
    <text evidence="2">The sequence shown here is derived from an EMBL/GenBank/DDBJ whole genome shotgun (WGS) entry which is preliminary data.</text>
</comment>
<gene>
    <name evidence="2" type="ORF">SDC9_36930</name>
</gene>
<dbReference type="InterPro" id="IPR007813">
    <property type="entry name" value="PilN"/>
</dbReference>
<accession>A0A644VJM8</accession>